<keyword evidence="4" id="KW-1185">Reference proteome</keyword>
<feature type="transmembrane region" description="Helical" evidence="2">
    <location>
        <begin position="210"/>
        <end position="230"/>
    </location>
</feature>
<keyword evidence="2" id="KW-1133">Transmembrane helix</keyword>
<dbReference type="GO" id="GO:0042910">
    <property type="term" value="F:xenobiotic transmembrane transporter activity"/>
    <property type="evidence" value="ECO:0007669"/>
    <property type="project" value="InterPro"/>
</dbReference>
<accession>A0A7W8JWU0</accession>
<reference evidence="3 4" key="1">
    <citation type="submission" date="2020-08" db="EMBL/GenBank/DDBJ databases">
        <title>Genomic Encyclopedia of Type Strains, Phase IV (KMG-IV): sequencing the most valuable type-strain genomes for metagenomic binning, comparative biology and taxonomic classification.</title>
        <authorList>
            <person name="Goeker M."/>
        </authorList>
    </citation>
    <scope>NUCLEOTIDE SEQUENCE [LARGE SCALE GENOMIC DNA]</scope>
    <source>
        <strain evidence="3 4">DSM 27939</strain>
    </source>
</reference>
<dbReference type="Pfam" id="PF01554">
    <property type="entry name" value="MatE"/>
    <property type="match status" value="1"/>
</dbReference>
<proteinExistence type="predicted"/>
<dbReference type="RefSeq" id="WP_221284264.1">
    <property type="nucleotide sequence ID" value="NZ_JACHFL010000010.1"/>
</dbReference>
<gene>
    <name evidence="3" type="ORF">HNQ08_003562</name>
</gene>
<keyword evidence="2" id="KW-0472">Membrane</keyword>
<feature type="transmembrane region" description="Helical" evidence="2">
    <location>
        <begin position="12"/>
        <end position="36"/>
    </location>
</feature>
<dbReference type="InterPro" id="IPR050222">
    <property type="entry name" value="MATE_MdtK"/>
</dbReference>
<dbReference type="PANTHER" id="PTHR43298">
    <property type="entry name" value="MULTIDRUG RESISTANCE PROTEIN NORM-RELATED"/>
    <property type="match status" value="1"/>
</dbReference>
<feature type="transmembrane region" description="Helical" evidence="2">
    <location>
        <begin position="177"/>
        <end position="198"/>
    </location>
</feature>
<evidence type="ECO:0000256" key="2">
    <source>
        <dbReference type="SAM" id="Phobius"/>
    </source>
</evidence>
<evidence type="ECO:0000313" key="4">
    <source>
        <dbReference type="Proteomes" id="UP000552709"/>
    </source>
</evidence>
<protein>
    <submittedName>
        <fullName evidence="3">Putative MATE family efflux protein</fullName>
    </submittedName>
</protein>
<dbReference type="Proteomes" id="UP000552709">
    <property type="component" value="Unassembled WGS sequence"/>
</dbReference>
<dbReference type="GO" id="GO:0005886">
    <property type="term" value="C:plasma membrane"/>
    <property type="evidence" value="ECO:0007669"/>
    <property type="project" value="TreeGrafter"/>
</dbReference>
<feature type="transmembrane region" description="Helical" evidence="2">
    <location>
        <begin position="143"/>
        <end position="165"/>
    </location>
</feature>
<dbReference type="EMBL" id="JACHFL010000010">
    <property type="protein sequence ID" value="MBB5364450.1"/>
    <property type="molecule type" value="Genomic_DNA"/>
</dbReference>
<dbReference type="InterPro" id="IPR002528">
    <property type="entry name" value="MATE_fam"/>
</dbReference>
<keyword evidence="1" id="KW-0813">Transport</keyword>
<organism evidence="3 4">
    <name type="scientific">Deinococcus humi</name>
    <dbReference type="NCBI Taxonomy" id="662880"/>
    <lineage>
        <taxon>Bacteria</taxon>
        <taxon>Thermotogati</taxon>
        <taxon>Deinococcota</taxon>
        <taxon>Deinococci</taxon>
        <taxon>Deinococcales</taxon>
        <taxon>Deinococcaceae</taxon>
        <taxon>Deinococcus</taxon>
    </lineage>
</organism>
<dbReference type="GO" id="GO:0015297">
    <property type="term" value="F:antiporter activity"/>
    <property type="evidence" value="ECO:0007669"/>
    <property type="project" value="InterPro"/>
</dbReference>
<evidence type="ECO:0000256" key="1">
    <source>
        <dbReference type="ARBA" id="ARBA00022448"/>
    </source>
</evidence>
<sequence>MNAAHVVLDPLLIFGLGFTGLGLVGAGVATVLALLLRRLSRAGALPPSWRNARPDWRVLRRMARLGTPSALERLALRFGQIVYFGLILRLGTQVYAAHTLTGNFTLFASVAGTGLAAATSARVGQRLGAGEEGAAQRYARTGVWVAAGLMTGLALLAWTAAFWGAHLFTGQAQVVTLMVLALGIDVLTQPATGVVTALTATLQAGGDTRFPMWTTLIGIWGVRTVGVYLLGVRWGLGLAGVWLAIRLDNYLRAAVLWGRFRSGRWIQEV</sequence>
<comment type="caution">
    <text evidence="3">The sequence shown here is derived from an EMBL/GenBank/DDBJ whole genome shotgun (WGS) entry which is preliminary data.</text>
</comment>
<dbReference type="AlphaFoldDB" id="A0A7W8JWU0"/>
<dbReference type="PANTHER" id="PTHR43298:SF2">
    <property type="entry name" value="FMN_FAD EXPORTER YEEO-RELATED"/>
    <property type="match status" value="1"/>
</dbReference>
<name>A0A7W8JWU0_9DEIO</name>
<keyword evidence="2" id="KW-0812">Transmembrane</keyword>
<evidence type="ECO:0000313" key="3">
    <source>
        <dbReference type="EMBL" id="MBB5364450.1"/>
    </source>
</evidence>